<dbReference type="AlphaFoldDB" id="A0A3E3E106"/>
<feature type="transmembrane region" description="Helical" evidence="1">
    <location>
        <begin position="72"/>
        <end position="90"/>
    </location>
</feature>
<evidence type="ECO:0008006" key="4">
    <source>
        <dbReference type="Google" id="ProtNLM"/>
    </source>
</evidence>
<keyword evidence="1" id="KW-0812">Transmembrane</keyword>
<dbReference type="RefSeq" id="WP_007048870.1">
    <property type="nucleotide sequence ID" value="NZ_CABKNJ010000005.1"/>
</dbReference>
<proteinExistence type="predicted"/>
<dbReference type="GeneID" id="97999368"/>
<keyword evidence="1" id="KW-0472">Membrane</keyword>
<keyword evidence="1" id="KW-1133">Transmembrane helix</keyword>
<dbReference type="EMBL" id="QUSM01000003">
    <property type="protein sequence ID" value="RGD74618.1"/>
    <property type="molecule type" value="Genomic_DNA"/>
</dbReference>
<organism evidence="2 3">
    <name type="scientific">Anaerofustis stercorihominis</name>
    <dbReference type="NCBI Taxonomy" id="214853"/>
    <lineage>
        <taxon>Bacteria</taxon>
        <taxon>Bacillati</taxon>
        <taxon>Bacillota</taxon>
        <taxon>Clostridia</taxon>
        <taxon>Eubacteriales</taxon>
        <taxon>Eubacteriaceae</taxon>
        <taxon>Anaerofustis</taxon>
    </lineage>
</organism>
<gene>
    <name evidence="2" type="ORF">DW687_07625</name>
</gene>
<reference evidence="2 3" key="1">
    <citation type="submission" date="2018-08" db="EMBL/GenBank/DDBJ databases">
        <title>A genome reference for cultivated species of the human gut microbiota.</title>
        <authorList>
            <person name="Zou Y."/>
            <person name="Xue W."/>
            <person name="Luo G."/>
        </authorList>
    </citation>
    <scope>NUCLEOTIDE SEQUENCE [LARGE SCALE GENOMIC DNA]</scope>
    <source>
        <strain evidence="2 3">AM25-6</strain>
    </source>
</reference>
<dbReference type="Proteomes" id="UP000261212">
    <property type="component" value="Unassembled WGS sequence"/>
</dbReference>
<protein>
    <recommendedName>
        <fullName evidence="4">DUF3021 domain-containing protein</fullName>
    </recommendedName>
</protein>
<feature type="transmembrane region" description="Helical" evidence="1">
    <location>
        <begin position="102"/>
        <end position="122"/>
    </location>
</feature>
<evidence type="ECO:0000313" key="3">
    <source>
        <dbReference type="Proteomes" id="UP000261212"/>
    </source>
</evidence>
<sequence length="140" mass="16237">MKKLITICSTSFTVVMLLTTLLVGTDMSPNINRLIILQLFLMSLTISILLVLLDKLEDKIGEYYESNLIRGILSRIIICYFVVFFEGIYFKMFDFSLHSLLSISPIVLIAFIVTYIVSYMICYKETEEINEVIKRKKDIK</sequence>
<evidence type="ECO:0000313" key="2">
    <source>
        <dbReference type="EMBL" id="RGD74618.1"/>
    </source>
</evidence>
<accession>A0A3E3E106</accession>
<evidence type="ECO:0000256" key="1">
    <source>
        <dbReference type="SAM" id="Phobius"/>
    </source>
</evidence>
<feature type="transmembrane region" description="Helical" evidence="1">
    <location>
        <begin position="34"/>
        <end position="52"/>
    </location>
</feature>
<name>A0A3E3E106_9FIRM</name>
<comment type="caution">
    <text evidence="2">The sequence shown here is derived from an EMBL/GenBank/DDBJ whole genome shotgun (WGS) entry which is preliminary data.</text>
</comment>